<dbReference type="OrthoDB" id="3376896at2"/>
<dbReference type="InterPro" id="IPR024775">
    <property type="entry name" value="DinB-like"/>
</dbReference>
<dbReference type="Gene3D" id="1.20.120.450">
    <property type="entry name" value="dinb family like domain"/>
    <property type="match status" value="1"/>
</dbReference>
<dbReference type="Pfam" id="PF12867">
    <property type="entry name" value="DinB_2"/>
    <property type="match status" value="1"/>
</dbReference>
<evidence type="ECO:0000259" key="1">
    <source>
        <dbReference type="Pfam" id="PF12867"/>
    </source>
</evidence>
<gene>
    <name evidence="2" type="ORF">EDL96_10685</name>
</gene>
<name>A0A3N3ZPS6_9MICC</name>
<accession>A0A3N3ZPS6</accession>
<protein>
    <submittedName>
        <fullName evidence="2">DinB family protein</fullName>
    </submittedName>
</protein>
<keyword evidence="3" id="KW-1185">Reference proteome</keyword>
<feature type="domain" description="DinB-like" evidence="1">
    <location>
        <begin position="41"/>
        <end position="173"/>
    </location>
</feature>
<dbReference type="RefSeq" id="WP_123825962.1">
    <property type="nucleotide sequence ID" value="NZ_RKMF01000014.1"/>
</dbReference>
<evidence type="ECO:0000313" key="3">
    <source>
        <dbReference type="Proteomes" id="UP000270616"/>
    </source>
</evidence>
<evidence type="ECO:0000313" key="2">
    <source>
        <dbReference type="EMBL" id="ROZ62157.1"/>
    </source>
</evidence>
<sequence length="177" mass="19720">MSETQEPQPVPADTKNWVAVLDKGCEQCGWQPFEPRETAARLSDAALRWEGVLEGDDVSMRPDPLVWSPVEYACHVRDLLQLLADRVEAILSEDDPEFANYDGDAAAVEQRTWASDPLVVSREIAEATQRAVAELKAVGADDWQRPGHRGDGVSFTLGSLCQFKVHEAEHHLWDVEV</sequence>
<dbReference type="SUPFAM" id="SSF109854">
    <property type="entry name" value="DinB/YfiT-like putative metalloenzymes"/>
    <property type="match status" value="1"/>
</dbReference>
<dbReference type="AlphaFoldDB" id="A0A3N3ZPS6"/>
<organism evidence="2 3">
    <name type="scientific">Kocuria soli</name>
    <dbReference type="NCBI Taxonomy" id="2485125"/>
    <lineage>
        <taxon>Bacteria</taxon>
        <taxon>Bacillati</taxon>
        <taxon>Actinomycetota</taxon>
        <taxon>Actinomycetes</taxon>
        <taxon>Micrococcales</taxon>
        <taxon>Micrococcaceae</taxon>
        <taxon>Kocuria</taxon>
    </lineage>
</organism>
<dbReference type="InterPro" id="IPR034660">
    <property type="entry name" value="DinB/YfiT-like"/>
</dbReference>
<proteinExistence type="predicted"/>
<dbReference type="EMBL" id="RKMF01000014">
    <property type="protein sequence ID" value="ROZ62157.1"/>
    <property type="molecule type" value="Genomic_DNA"/>
</dbReference>
<comment type="caution">
    <text evidence="2">The sequence shown here is derived from an EMBL/GenBank/DDBJ whole genome shotgun (WGS) entry which is preliminary data.</text>
</comment>
<dbReference type="Proteomes" id="UP000270616">
    <property type="component" value="Unassembled WGS sequence"/>
</dbReference>
<reference evidence="2 3" key="1">
    <citation type="submission" date="2018-10" db="EMBL/GenBank/DDBJ databases">
        <title>Kocuria sp. M5W7-7, whole genome shotgun sequence.</title>
        <authorList>
            <person name="Tuo L."/>
        </authorList>
    </citation>
    <scope>NUCLEOTIDE SEQUENCE [LARGE SCALE GENOMIC DNA]</scope>
    <source>
        <strain evidence="2 3">M5W7-7</strain>
    </source>
</reference>